<protein>
    <submittedName>
        <fullName evidence="3">Tripartite tricarboxylate transporter substrate binding protein</fullName>
    </submittedName>
</protein>
<dbReference type="PANTHER" id="PTHR42928">
    <property type="entry name" value="TRICARBOXYLATE-BINDING PROTEIN"/>
    <property type="match status" value="1"/>
</dbReference>
<feature type="chain" id="PRO_5040994210" evidence="2">
    <location>
        <begin position="31"/>
        <end position="333"/>
    </location>
</feature>
<organism evidence="3 4">
    <name type="scientific">Acidovorax cavernicola</name>
    <dbReference type="NCBI Taxonomy" id="1675792"/>
    <lineage>
        <taxon>Bacteria</taxon>
        <taxon>Pseudomonadati</taxon>
        <taxon>Pseudomonadota</taxon>
        <taxon>Betaproteobacteria</taxon>
        <taxon>Burkholderiales</taxon>
        <taxon>Comamonadaceae</taxon>
        <taxon>Acidovorax</taxon>
    </lineage>
</organism>
<evidence type="ECO:0000256" key="1">
    <source>
        <dbReference type="ARBA" id="ARBA00006987"/>
    </source>
</evidence>
<evidence type="ECO:0000256" key="2">
    <source>
        <dbReference type="SAM" id="SignalP"/>
    </source>
</evidence>
<dbReference type="Pfam" id="PF03401">
    <property type="entry name" value="TctC"/>
    <property type="match status" value="1"/>
</dbReference>
<dbReference type="InterPro" id="IPR042100">
    <property type="entry name" value="Bug_dom1"/>
</dbReference>
<gene>
    <name evidence="3" type="ORF">D3H34_15055</name>
</gene>
<accession>A0A9X8GUY3</accession>
<comment type="similarity">
    <text evidence="1">Belongs to the UPF0065 (bug) family.</text>
</comment>
<evidence type="ECO:0000313" key="4">
    <source>
        <dbReference type="Proteomes" id="UP000265619"/>
    </source>
</evidence>
<dbReference type="Gene3D" id="3.40.190.10">
    <property type="entry name" value="Periplasmic binding protein-like II"/>
    <property type="match status" value="1"/>
</dbReference>
<dbReference type="CDD" id="cd07012">
    <property type="entry name" value="PBP2_Bug_TTT"/>
    <property type="match status" value="1"/>
</dbReference>
<dbReference type="OrthoDB" id="8678477at2"/>
<dbReference type="RefSeq" id="WP_119554318.1">
    <property type="nucleotide sequence ID" value="NZ_QXMN01000017.1"/>
</dbReference>
<dbReference type="PIRSF" id="PIRSF017082">
    <property type="entry name" value="YflP"/>
    <property type="match status" value="1"/>
</dbReference>
<evidence type="ECO:0000313" key="3">
    <source>
        <dbReference type="EMBL" id="RIX79058.1"/>
    </source>
</evidence>
<dbReference type="EMBL" id="QXMN01000017">
    <property type="protein sequence ID" value="RIX79058.1"/>
    <property type="molecule type" value="Genomic_DNA"/>
</dbReference>
<feature type="signal peptide" evidence="2">
    <location>
        <begin position="1"/>
        <end position="30"/>
    </location>
</feature>
<dbReference type="SUPFAM" id="SSF53850">
    <property type="entry name" value="Periplasmic binding protein-like II"/>
    <property type="match status" value="1"/>
</dbReference>
<reference evidence="3 4" key="1">
    <citation type="submission" date="2018-09" db="EMBL/GenBank/DDBJ databases">
        <title>Acidovorax cavernicola nov. sp. isolated from Gruta de las Maravillas (Aracena, Spain).</title>
        <authorList>
            <person name="Jurado V."/>
            <person name="Gutierrez-Patricio S."/>
            <person name="Gonzalez-Pimentel J.L."/>
            <person name="Miller A.Z."/>
            <person name="Laiz L."/>
            <person name="Saiz-Jimenez C."/>
        </authorList>
    </citation>
    <scope>NUCLEOTIDE SEQUENCE [LARGE SCALE GENOMIC DNA]</scope>
    <source>
        <strain evidence="3 4">1011MAR4D40.2</strain>
    </source>
</reference>
<dbReference type="AlphaFoldDB" id="A0A9X8GUY3"/>
<keyword evidence="2" id="KW-0732">Signal</keyword>
<dbReference type="InterPro" id="IPR005064">
    <property type="entry name" value="BUG"/>
</dbReference>
<name>A0A9X8GUY3_9BURK</name>
<sequence>MNRSSFCLHALRASGLCIALLHLAAGTAMAQADYPSKPIRIIVQYQAGGSADALARLVGDGLSKRLKQPVVVENRSGAGGIIGTDYVAKSAPDGYTVLLSVPGPIAANLALYKKLPYDPRTDLRHVSDIASTRTIMVVHPSVPAQDFKGLVEAVRKAPGKYAMGSWGPGVQPHQMQVFMDKTYGTQTLHAAYKGESPMAVDLLSGVIQMTVGSISTFQPYVTAGKLRAIAVPGAQRAKAAPSVPTFAEQGYKDDIFMLMAPTSLLVPSKTPDAIVEKLSREVAAVVKQPDVQKRIEDMGAEPIGNAPAEATAAYKAFLPVSLKLTRATGVTLD</sequence>
<keyword evidence="4" id="KW-1185">Reference proteome</keyword>
<comment type="caution">
    <text evidence="3">The sequence shown here is derived from an EMBL/GenBank/DDBJ whole genome shotgun (WGS) entry which is preliminary data.</text>
</comment>
<dbReference type="Gene3D" id="3.40.190.150">
    <property type="entry name" value="Bordetella uptake gene, domain 1"/>
    <property type="match status" value="1"/>
</dbReference>
<dbReference type="Proteomes" id="UP000265619">
    <property type="component" value="Unassembled WGS sequence"/>
</dbReference>
<proteinExistence type="inferred from homology"/>
<dbReference type="PANTHER" id="PTHR42928:SF5">
    <property type="entry name" value="BLR1237 PROTEIN"/>
    <property type="match status" value="1"/>
</dbReference>